<dbReference type="SUPFAM" id="SSF56399">
    <property type="entry name" value="ADP-ribosylation"/>
    <property type="match status" value="1"/>
</dbReference>
<evidence type="ECO:0000256" key="2">
    <source>
        <dbReference type="ARBA" id="ARBA00022676"/>
    </source>
</evidence>
<dbReference type="Gene3D" id="1.25.40.20">
    <property type="entry name" value="Ankyrin repeat-containing domain"/>
    <property type="match status" value="1"/>
</dbReference>
<keyword evidence="6" id="KW-0677">Repeat</keyword>
<evidence type="ECO:0000313" key="15">
    <source>
        <dbReference type="EMBL" id="CAF1471209.1"/>
    </source>
</evidence>
<evidence type="ECO:0000256" key="11">
    <source>
        <dbReference type="PROSITE-ProRule" id="PRU00125"/>
    </source>
</evidence>
<evidence type="ECO:0000313" key="16">
    <source>
        <dbReference type="EMBL" id="CAF1612041.1"/>
    </source>
</evidence>
<evidence type="ECO:0000256" key="4">
    <source>
        <dbReference type="ARBA" id="ARBA00022695"/>
    </source>
</evidence>
<comment type="similarity">
    <text evidence="1 12">Belongs to the Arg-specific ADP-ribosyltransferase family.</text>
</comment>
<evidence type="ECO:0000256" key="13">
    <source>
        <dbReference type="SAM" id="MobiDB-lite"/>
    </source>
</evidence>
<dbReference type="Pfam" id="PF01129">
    <property type="entry name" value="ART"/>
    <property type="match status" value="1"/>
</dbReference>
<protein>
    <recommendedName>
        <fullName evidence="12">NAD(P)(+)--arginine ADP-ribosyltransferase</fullName>
        <ecNumber evidence="12">2.4.2.31</ecNumber>
    </recommendedName>
    <alternativeName>
        <fullName evidence="12">Mono(ADP-ribosyl)transferase</fullName>
    </alternativeName>
</protein>
<dbReference type="Gene3D" id="2.10.110.10">
    <property type="entry name" value="Cysteine Rich Protein"/>
    <property type="match status" value="4"/>
</dbReference>
<keyword evidence="2 12" id="KW-0328">Glycosyltransferase</keyword>
<reference evidence="15" key="1">
    <citation type="submission" date="2021-02" db="EMBL/GenBank/DDBJ databases">
        <authorList>
            <person name="Nowell W R."/>
        </authorList>
    </citation>
    <scope>NUCLEOTIDE SEQUENCE</scope>
</reference>
<dbReference type="PROSITE" id="PS51996">
    <property type="entry name" value="TR_MART"/>
    <property type="match status" value="1"/>
</dbReference>
<dbReference type="PROSITE" id="PS50297">
    <property type="entry name" value="ANK_REP_REGION"/>
    <property type="match status" value="1"/>
</dbReference>
<dbReference type="AlphaFoldDB" id="A0A815R1D2"/>
<keyword evidence="12" id="KW-0520">NAD</keyword>
<dbReference type="InterPro" id="IPR036770">
    <property type="entry name" value="Ankyrin_rpt-contain_sf"/>
</dbReference>
<dbReference type="EMBL" id="CAJNOR010007166">
    <property type="protein sequence ID" value="CAF1612041.1"/>
    <property type="molecule type" value="Genomic_DNA"/>
</dbReference>
<evidence type="ECO:0000256" key="1">
    <source>
        <dbReference type="ARBA" id="ARBA00009558"/>
    </source>
</evidence>
<evidence type="ECO:0000256" key="3">
    <source>
        <dbReference type="ARBA" id="ARBA00022679"/>
    </source>
</evidence>
<dbReference type="SUPFAM" id="SSF48403">
    <property type="entry name" value="Ankyrin repeat"/>
    <property type="match status" value="1"/>
</dbReference>
<dbReference type="SUPFAM" id="SSF57716">
    <property type="entry name" value="Glucocorticoid receptor-like (DNA-binding domain)"/>
    <property type="match status" value="3"/>
</dbReference>
<dbReference type="SMART" id="SM00132">
    <property type="entry name" value="LIM"/>
    <property type="match status" value="3"/>
</dbReference>
<dbReference type="GO" id="GO:0005634">
    <property type="term" value="C:nucleus"/>
    <property type="evidence" value="ECO:0007669"/>
    <property type="project" value="TreeGrafter"/>
</dbReference>
<keyword evidence="8 11" id="KW-0440">LIM domain</keyword>
<evidence type="ECO:0000256" key="8">
    <source>
        <dbReference type="ARBA" id="ARBA00023038"/>
    </source>
</evidence>
<evidence type="ECO:0000313" key="17">
    <source>
        <dbReference type="Proteomes" id="UP000663828"/>
    </source>
</evidence>
<dbReference type="GO" id="GO:0003712">
    <property type="term" value="F:transcription coregulator activity"/>
    <property type="evidence" value="ECO:0007669"/>
    <property type="project" value="TreeGrafter"/>
</dbReference>
<gene>
    <name evidence="15" type="ORF">EDS130_LOCUS40806</name>
    <name evidence="16" type="ORF">XAT740_LOCUS49031</name>
</gene>
<keyword evidence="10" id="KW-0040">ANK repeat</keyword>
<dbReference type="EC" id="2.4.2.31" evidence="12"/>
<dbReference type="PANTHER" id="PTHR24205:SF16">
    <property type="entry name" value="GH01042P-RELATED"/>
    <property type="match status" value="1"/>
</dbReference>
<dbReference type="PROSITE" id="PS00478">
    <property type="entry name" value="LIM_DOMAIN_1"/>
    <property type="match status" value="1"/>
</dbReference>
<accession>A0A815R1D2</accession>
<organism evidence="15 18">
    <name type="scientific">Adineta ricciae</name>
    <name type="common">Rotifer</name>
    <dbReference type="NCBI Taxonomy" id="249248"/>
    <lineage>
        <taxon>Eukaryota</taxon>
        <taxon>Metazoa</taxon>
        <taxon>Spiralia</taxon>
        <taxon>Gnathifera</taxon>
        <taxon>Rotifera</taxon>
        <taxon>Eurotatoria</taxon>
        <taxon>Bdelloidea</taxon>
        <taxon>Adinetida</taxon>
        <taxon>Adinetidae</taxon>
        <taxon>Adineta</taxon>
    </lineage>
</organism>
<keyword evidence="5 11" id="KW-0479">Metal-binding</keyword>
<dbReference type="GO" id="GO:0106274">
    <property type="term" value="F:NAD+-protein-arginine ADP-ribosyltransferase activity"/>
    <property type="evidence" value="ECO:0007669"/>
    <property type="project" value="UniProtKB-EC"/>
</dbReference>
<dbReference type="EMBL" id="CAJNOJ010000507">
    <property type="protein sequence ID" value="CAF1471209.1"/>
    <property type="molecule type" value="Genomic_DNA"/>
</dbReference>
<dbReference type="GO" id="GO:0016779">
    <property type="term" value="F:nucleotidyltransferase activity"/>
    <property type="evidence" value="ECO:0007669"/>
    <property type="project" value="UniProtKB-KW"/>
</dbReference>
<dbReference type="Pfam" id="PF00412">
    <property type="entry name" value="LIM"/>
    <property type="match status" value="3"/>
</dbReference>
<dbReference type="InterPro" id="IPR002110">
    <property type="entry name" value="Ankyrin_rpt"/>
</dbReference>
<keyword evidence="12" id="KW-0521">NADP</keyword>
<dbReference type="PROSITE" id="PS50088">
    <property type="entry name" value="ANK_REPEAT"/>
    <property type="match status" value="1"/>
</dbReference>
<evidence type="ECO:0000259" key="14">
    <source>
        <dbReference type="PROSITE" id="PS50023"/>
    </source>
</evidence>
<feature type="domain" description="LIM zinc-binding" evidence="14">
    <location>
        <begin position="99"/>
        <end position="159"/>
    </location>
</feature>
<dbReference type="InterPro" id="IPR000768">
    <property type="entry name" value="ART"/>
</dbReference>
<proteinExistence type="inferred from homology"/>
<dbReference type="Proteomes" id="UP000663828">
    <property type="component" value="Unassembled WGS sequence"/>
</dbReference>
<comment type="catalytic activity">
    <reaction evidence="9 12">
        <text>L-arginyl-[protein] + NAD(+) = N(omega)-(ADP-D-ribosyl)-L-arginyl-[protein] + nicotinamide + H(+)</text>
        <dbReference type="Rhea" id="RHEA:19149"/>
        <dbReference type="Rhea" id="RHEA-COMP:10532"/>
        <dbReference type="Rhea" id="RHEA-COMP:15087"/>
        <dbReference type="ChEBI" id="CHEBI:15378"/>
        <dbReference type="ChEBI" id="CHEBI:17154"/>
        <dbReference type="ChEBI" id="CHEBI:29965"/>
        <dbReference type="ChEBI" id="CHEBI:57540"/>
        <dbReference type="ChEBI" id="CHEBI:142554"/>
        <dbReference type="EC" id="2.4.2.31"/>
    </reaction>
</comment>
<dbReference type="Pfam" id="PF12796">
    <property type="entry name" value="Ank_2"/>
    <property type="match status" value="1"/>
</dbReference>
<evidence type="ECO:0000313" key="18">
    <source>
        <dbReference type="Proteomes" id="UP000663852"/>
    </source>
</evidence>
<dbReference type="InterPro" id="IPR001781">
    <property type="entry name" value="Znf_LIM"/>
</dbReference>
<dbReference type="GO" id="GO:0046872">
    <property type="term" value="F:metal ion binding"/>
    <property type="evidence" value="ECO:0007669"/>
    <property type="project" value="UniProtKB-KW"/>
</dbReference>
<evidence type="ECO:0000256" key="9">
    <source>
        <dbReference type="ARBA" id="ARBA00047597"/>
    </source>
</evidence>
<keyword evidence="4" id="KW-0548">Nucleotidyltransferase</keyword>
<feature type="region of interest" description="Disordered" evidence="13">
    <location>
        <begin position="234"/>
        <end position="254"/>
    </location>
</feature>
<keyword evidence="3 12" id="KW-0808">Transferase</keyword>
<feature type="repeat" description="ANK" evidence="10">
    <location>
        <begin position="295"/>
        <end position="327"/>
    </location>
</feature>
<keyword evidence="7 11" id="KW-0862">Zinc</keyword>
<dbReference type="GO" id="GO:0030018">
    <property type="term" value="C:Z disc"/>
    <property type="evidence" value="ECO:0007669"/>
    <property type="project" value="TreeGrafter"/>
</dbReference>
<dbReference type="PROSITE" id="PS50023">
    <property type="entry name" value="LIM_DOMAIN_2"/>
    <property type="match status" value="2"/>
</dbReference>
<evidence type="ECO:0000256" key="6">
    <source>
        <dbReference type="ARBA" id="ARBA00022737"/>
    </source>
</evidence>
<dbReference type="PANTHER" id="PTHR24205">
    <property type="entry name" value="FOUR AND A HALF LIM DOMAINS PROTEIN"/>
    <property type="match status" value="1"/>
</dbReference>
<evidence type="ECO:0000256" key="7">
    <source>
        <dbReference type="ARBA" id="ARBA00022833"/>
    </source>
</evidence>
<dbReference type="SMART" id="SM00248">
    <property type="entry name" value="ANK"/>
    <property type="match status" value="1"/>
</dbReference>
<feature type="domain" description="LIM zinc-binding" evidence="14">
    <location>
        <begin position="36"/>
        <end position="98"/>
    </location>
</feature>
<sequence length="596" mass="69405">MTKDCSSCGIRLRNSTYYSEDGNWYCTNCYDIRFRPTCTKCHQKIKSDQKGLKSNNTNWHNDCFNCARCNKSLVHLSSSYTKNDQPYCSNCYQMKFLPKCNECGETIKFDDRSVTFRGNELHTQCFKCSSCRITLGTQIYYEHNGNSYCRKCDNEKFCPKCSQCNVPISRGINYSKIDGSIMHSTCFTCFTCGNTIGGKYREKYGHYYHPYCDDKSNTSAKTLIESPKPTIKVKSNKETSDDFTRPKSTYRQTSASSKVSEISEFYNACRDNNIDFVKRKLKTMTIEEINQIEPNGSTALHVASYRGHEEIVDLLLENGASHMITNRYQNTPLDEAKTERIRKLFHNRRKKTRFISDFVEWIISTDNADFQSNIFLKKLETYGKDFDLNQMIIHIKENYLPKLLKYSLDLQIIEEYFDLAIKGKDPLQLLKAYTTDTEFYSSLNINLAKLHLENLTEKENLDQVYFIGIIAHHPKLDQLSFTGTIYRGMIINNDNFKQYKIGTKILTKTFSSASKNRNIAFRFLNENIEKHCQLNVICIYQIRNNRTALDIEHISIFKDEEEVLILPFSAFKIIDIQTKDHKSIQVEITLKECEPW</sequence>
<dbReference type="CDD" id="cd08368">
    <property type="entry name" value="LIM"/>
    <property type="match status" value="3"/>
</dbReference>
<name>A0A815R1D2_ADIRI</name>
<evidence type="ECO:0000256" key="12">
    <source>
        <dbReference type="RuleBase" id="RU361228"/>
    </source>
</evidence>
<dbReference type="Gene3D" id="3.90.176.10">
    <property type="entry name" value="Toxin ADP-ribosyltransferase, Chain A, domain 1"/>
    <property type="match status" value="1"/>
</dbReference>
<evidence type="ECO:0000256" key="5">
    <source>
        <dbReference type="ARBA" id="ARBA00022723"/>
    </source>
</evidence>
<dbReference type="Proteomes" id="UP000663852">
    <property type="component" value="Unassembled WGS sequence"/>
</dbReference>
<feature type="compositionally biased region" description="Basic and acidic residues" evidence="13">
    <location>
        <begin position="235"/>
        <end position="245"/>
    </location>
</feature>
<dbReference type="OrthoDB" id="1112565at2759"/>
<keyword evidence="17" id="KW-1185">Reference proteome</keyword>
<evidence type="ECO:0000256" key="10">
    <source>
        <dbReference type="PROSITE-ProRule" id="PRU00023"/>
    </source>
</evidence>
<comment type="caution">
    <text evidence="15">The sequence shown here is derived from an EMBL/GenBank/DDBJ whole genome shotgun (WGS) entry which is preliminary data.</text>
</comment>